<evidence type="ECO:0000313" key="4">
    <source>
        <dbReference type="EMBL" id="CAA9889315.1"/>
    </source>
</evidence>
<dbReference type="PANTHER" id="PTHR34216:SF3">
    <property type="entry name" value="POLY-BETA-1,6-N-ACETYL-D-GLUCOSAMINE N-DEACETYLASE"/>
    <property type="match status" value="1"/>
</dbReference>
<dbReference type="InterPro" id="IPR002509">
    <property type="entry name" value="NODB_dom"/>
</dbReference>
<reference evidence="4 5" key="1">
    <citation type="submission" date="2020-02" db="EMBL/GenBank/DDBJ databases">
        <authorList>
            <person name="Hogendoorn C."/>
        </authorList>
    </citation>
    <scope>NUCLEOTIDE SEQUENCE [LARGE SCALE GENOMIC DNA]</scope>
    <source>
        <strain evidence="4">METHB21</strain>
    </source>
</reference>
<accession>A0A8S0X6K1</accession>
<keyword evidence="5" id="KW-1185">Reference proteome</keyword>
<dbReference type="AlphaFoldDB" id="A0A8S0X6K1"/>
<dbReference type="PANTHER" id="PTHR34216">
    <property type="match status" value="1"/>
</dbReference>
<dbReference type="RefSeq" id="WP_174624333.1">
    <property type="nucleotide sequence ID" value="NZ_CADCXN010000001.1"/>
</dbReference>
<evidence type="ECO:0000256" key="2">
    <source>
        <dbReference type="ARBA" id="ARBA00022729"/>
    </source>
</evidence>
<dbReference type="Pfam" id="PF01522">
    <property type="entry name" value="Polysacc_deac_1"/>
    <property type="match status" value="1"/>
</dbReference>
<dbReference type="GO" id="GO:0005975">
    <property type="term" value="P:carbohydrate metabolic process"/>
    <property type="evidence" value="ECO:0007669"/>
    <property type="project" value="InterPro"/>
</dbReference>
<dbReference type="SUPFAM" id="SSF88713">
    <property type="entry name" value="Glycoside hydrolase/deacetylase"/>
    <property type="match status" value="1"/>
</dbReference>
<feature type="domain" description="NodB homology" evidence="3">
    <location>
        <begin position="81"/>
        <end position="322"/>
    </location>
</feature>
<name>A0A8S0X6K1_9GAMM</name>
<gene>
    <name evidence="4" type="ORF">METHB2_10155</name>
</gene>
<sequence>MQTVLLKTLQLLCTLASGPGSKKKLFILIYHQVLEQPDFMRPWEIDKTVFSWQMALIARYFNVLPLHEALEKMANGTLPPRAVCITFDDGYANNYTHALPILLANKLTATFFIASGYLDGGRMWNDTVIESIRTLPGPRLDLTAIGLGSYDISNPVKKAQVAVDILPRIKHLQPAARAQYAGYLASLAKKMPDDLMLTSSQVMKLYVSGMEIGGHTVTHPILALLAPDEVRQEVADNKTTLEQLLNTKIRYFAYPNGKPGQDYSPDQVRIIKECGYQAALSTRPGVSAKGNDRWQLARFTPWDSSPARFMLRIARMYYFNRL</sequence>
<dbReference type="CDD" id="cd10918">
    <property type="entry name" value="CE4_NodB_like_5s_6s"/>
    <property type="match status" value="1"/>
</dbReference>
<dbReference type="PROSITE" id="PS51677">
    <property type="entry name" value="NODB"/>
    <property type="match status" value="1"/>
</dbReference>
<evidence type="ECO:0000313" key="5">
    <source>
        <dbReference type="Proteomes" id="UP000494216"/>
    </source>
</evidence>
<dbReference type="Proteomes" id="UP000494216">
    <property type="component" value="Unassembled WGS sequence"/>
</dbReference>
<dbReference type="Gene3D" id="3.20.20.370">
    <property type="entry name" value="Glycoside hydrolase/deacetylase"/>
    <property type="match status" value="1"/>
</dbReference>
<dbReference type="EMBL" id="CADCXN010000001">
    <property type="protein sequence ID" value="CAA9889315.1"/>
    <property type="molecule type" value="Genomic_DNA"/>
</dbReference>
<dbReference type="GO" id="GO:0016810">
    <property type="term" value="F:hydrolase activity, acting on carbon-nitrogen (but not peptide) bonds"/>
    <property type="evidence" value="ECO:0007669"/>
    <property type="project" value="InterPro"/>
</dbReference>
<dbReference type="InterPro" id="IPR011330">
    <property type="entry name" value="Glyco_hydro/deAcase_b/a-brl"/>
</dbReference>
<dbReference type="GO" id="GO:0005576">
    <property type="term" value="C:extracellular region"/>
    <property type="evidence" value="ECO:0007669"/>
    <property type="project" value="UniProtKB-SubCell"/>
</dbReference>
<organism evidence="4 5">
    <name type="scientific">Candidatus Methylobacter favarea</name>
    <dbReference type="NCBI Taxonomy" id="2707345"/>
    <lineage>
        <taxon>Bacteria</taxon>
        <taxon>Pseudomonadati</taxon>
        <taxon>Pseudomonadota</taxon>
        <taxon>Gammaproteobacteria</taxon>
        <taxon>Methylococcales</taxon>
        <taxon>Methylococcaceae</taxon>
        <taxon>Methylobacter</taxon>
    </lineage>
</organism>
<comment type="caution">
    <text evidence="4">The sequence shown here is derived from an EMBL/GenBank/DDBJ whole genome shotgun (WGS) entry which is preliminary data.</text>
</comment>
<protein>
    <submittedName>
        <fullName evidence="4">Polysaccharide deacetylase</fullName>
    </submittedName>
</protein>
<evidence type="ECO:0000259" key="3">
    <source>
        <dbReference type="PROSITE" id="PS51677"/>
    </source>
</evidence>
<evidence type="ECO:0000256" key="1">
    <source>
        <dbReference type="ARBA" id="ARBA00004613"/>
    </source>
</evidence>
<keyword evidence="2" id="KW-0732">Signal</keyword>
<comment type="subcellular location">
    <subcellularLocation>
        <location evidence="1">Secreted</location>
    </subcellularLocation>
</comment>
<proteinExistence type="predicted"/>
<dbReference type="InterPro" id="IPR051398">
    <property type="entry name" value="Polysacch_Deacetylase"/>
</dbReference>